<evidence type="ECO:0000313" key="1">
    <source>
        <dbReference type="EMBL" id="KUJ85987.1"/>
    </source>
</evidence>
<evidence type="ECO:0000313" key="2">
    <source>
        <dbReference type="Proteomes" id="UP000053791"/>
    </source>
</evidence>
<protein>
    <submittedName>
        <fullName evidence="1">Uncharacterized protein</fullName>
    </submittedName>
</protein>
<dbReference type="AlphaFoldDB" id="A0A101CZ63"/>
<keyword evidence="2" id="KW-1185">Reference proteome</keyword>
<dbReference type="SUPFAM" id="SSF53098">
    <property type="entry name" value="Ribonuclease H-like"/>
    <property type="match status" value="1"/>
</dbReference>
<sequence length="178" mass="18876">MADLTLATSAREAIPDLPVAHRADRTLLALDLGTTTGWALHGADGLITSGSVSFRPGRFDGGGMRYLRFTNWLAELDRLSGPIAAIWFEEVRRHAGTDAAHVYGGLMATLTSWAELRGVPYEGVPVGTIKRFATGKGNANKDAMIAAARVRGFSPADDNEADAIAILLWAIETNGGLA</sequence>
<dbReference type="Proteomes" id="UP000053791">
    <property type="component" value="Unassembled WGS sequence"/>
</dbReference>
<comment type="caution">
    <text evidence="1">The sequence shown here is derived from an EMBL/GenBank/DDBJ whole genome shotgun (WGS) entry which is preliminary data.</text>
</comment>
<gene>
    <name evidence="1" type="ORF">AVO45_03175</name>
</gene>
<dbReference type="GO" id="GO:0003676">
    <property type="term" value="F:nucleic acid binding"/>
    <property type="evidence" value="ECO:0007669"/>
    <property type="project" value="InterPro"/>
</dbReference>
<proteinExistence type="predicted"/>
<accession>A0A101CZ63</accession>
<dbReference type="EMBL" id="LQBQ01000001">
    <property type="protein sequence ID" value="KUJ85987.1"/>
    <property type="molecule type" value="Genomic_DNA"/>
</dbReference>
<dbReference type="RefSeq" id="WP_068344356.1">
    <property type="nucleotide sequence ID" value="NZ_LQBQ01000001.1"/>
</dbReference>
<organism evidence="1 2">
    <name type="scientific">Ruegeria marisrubri</name>
    <dbReference type="NCBI Taxonomy" id="1685379"/>
    <lineage>
        <taxon>Bacteria</taxon>
        <taxon>Pseudomonadati</taxon>
        <taxon>Pseudomonadota</taxon>
        <taxon>Alphaproteobacteria</taxon>
        <taxon>Rhodobacterales</taxon>
        <taxon>Roseobacteraceae</taxon>
        <taxon>Ruegeria</taxon>
    </lineage>
</organism>
<dbReference type="InterPro" id="IPR036397">
    <property type="entry name" value="RNaseH_sf"/>
</dbReference>
<name>A0A101CZ63_9RHOB</name>
<dbReference type="STRING" id="1685379.AVO45_03175"/>
<dbReference type="Gene3D" id="3.30.420.10">
    <property type="entry name" value="Ribonuclease H-like superfamily/Ribonuclease H"/>
    <property type="match status" value="1"/>
</dbReference>
<dbReference type="InterPro" id="IPR012337">
    <property type="entry name" value="RNaseH-like_sf"/>
</dbReference>
<reference evidence="2" key="1">
    <citation type="submission" date="2015-12" db="EMBL/GenBank/DDBJ databases">
        <authorList>
            <person name="Zhang G."/>
            <person name="Stingl U."/>
        </authorList>
    </citation>
    <scope>NUCLEOTIDE SEQUENCE [LARGE SCALE GENOMIC DNA]</scope>
    <source>
        <strain evidence="2">ZGT118</strain>
    </source>
</reference>